<evidence type="ECO:0000256" key="1">
    <source>
        <dbReference type="SAM" id="Phobius"/>
    </source>
</evidence>
<gene>
    <name evidence="3" type="ORF">DR864_04515</name>
</gene>
<dbReference type="PANTHER" id="PTHR37299:SF1">
    <property type="entry name" value="STAGE 0 SPORULATION PROTEIN A HOMOLOG"/>
    <property type="match status" value="1"/>
</dbReference>
<dbReference type="SMART" id="SM00850">
    <property type="entry name" value="LytTR"/>
    <property type="match status" value="1"/>
</dbReference>
<dbReference type="OrthoDB" id="1118393at2"/>
<dbReference type="PROSITE" id="PS50930">
    <property type="entry name" value="HTH_LYTTR"/>
    <property type="match status" value="1"/>
</dbReference>
<protein>
    <submittedName>
        <fullName evidence="3">LytTR family transcriptional regulator</fullName>
    </submittedName>
</protein>
<dbReference type="KEGG" id="run:DR864_04515"/>
<proteinExistence type="predicted"/>
<keyword evidence="1" id="KW-1133">Transmembrane helix</keyword>
<evidence type="ECO:0000259" key="2">
    <source>
        <dbReference type="PROSITE" id="PS50930"/>
    </source>
</evidence>
<feature type="domain" description="HTH LytTR-type" evidence="2">
    <location>
        <begin position="178"/>
        <end position="286"/>
    </location>
</feature>
<dbReference type="Pfam" id="PF04397">
    <property type="entry name" value="LytTR"/>
    <property type="match status" value="1"/>
</dbReference>
<dbReference type="AlphaFoldDB" id="A0A344TEH9"/>
<dbReference type="GO" id="GO:0003677">
    <property type="term" value="F:DNA binding"/>
    <property type="evidence" value="ECO:0007669"/>
    <property type="project" value="InterPro"/>
</dbReference>
<dbReference type="Gene3D" id="2.40.50.1020">
    <property type="entry name" value="LytTr DNA-binding domain"/>
    <property type="match status" value="1"/>
</dbReference>
<name>A0A344TEH9_9BACT</name>
<dbReference type="InterPro" id="IPR007492">
    <property type="entry name" value="LytTR_DNA-bd_dom"/>
</dbReference>
<keyword evidence="4" id="KW-1185">Reference proteome</keyword>
<dbReference type="PANTHER" id="PTHR37299">
    <property type="entry name" value="TRANSCRIPTIONAL REGULATOR-RELATED"/>
    <property type="match status" value="1"/>
</dbReference>
<keyword evidence="1" id="KW-0472">Membrane</keyword>
<keyword evidence="1" id="KW-0812">Transmembrane</keyword>
<dbReference type="Proteomes" id="UP000251993">
    <property type="component" value="Chromosome"/>
</dbReference>
<dbReference type="GO" id="GO:0000156">
    <property type="term" value="F:phosphorelay response regulator activity"/>
    <property type="evidence" value="ECO:0007669"/>
    <property type="project" value="InterPro"/>
</dbReference>
<feature type="transmembrane region" description="Helical" evidence="1">
    <location>
        <begin position="123"/>
        <end position="143"/>
    </location>
</feature>
<dbReference type="InterPro" id="IPR046947">
    <property type="entry name" value="LytR-like"/>
</dbReference>
<dbReference type="EMBL" id="CP030850">
    <property type="protein sequence ID" value="AXE17050.1"/>
    <property type="molecule type" value="Genomic_DNA"/>
</dbReference>
<feature type="transmembrane region" description="Helical" evidence="1">
    <location>
        <begin position="92"/>
        <end position="111"/>
    </location>
</feature>
<evidence type="ECO:0000313" key="4">
    <source>
        <dbReference type="Proteomes" id="UP000251993"/>
    </source>
</evidence>
<feature type="transmembrane region" description="Helical" evidence="1">
    <location>
        <begin position="20"/>
        <end position="40"/>
    </location>
</feature>
<evidence type="ECO:0000313" key="3">
    <source>
        <dbReference type="EMBL" id="AXE17050.1"/>
    </source>
</evidence>
<accession>A0A344TEH9</accession>
<organism evidence="3 4">
    <name type="scientific">Runella rosea</name>
    <dbReference type="NCBI Taxonomy" id="2259595"/>
    <lineage>
        <taxon>Bacteria</taxon>
        <taxon>Pseudomonadati</taxon>
        <taxon>Bacteroidota</taxon>
        <taxon>Cytophagia</taxon>
        <taxon>Cytophagales</taxon>
        <taxon>Spirosomataceae</taxon>
        <taxon>Runella</taxon>
    </lineage>
</organism>
<reference evidence="3 4" key="1">
    <citation type="submission" date="2018-07" db="EMBL/GenBank/DDBJ databases">
        <title>Genome sequencing of Runella.</title>
        <authorList>
            <person name="Baek M.-G."/>
            <person name="Yi H."/>
        </authorList>
    </citation>
    <scope>NUCLEOTIDE SEQUENCE [LARGE SCALE GENOMIC DNA]</scope>
    <source>
        <strain evidence="3 4">HYN0085</strain>
    </source>
</reference>
<feature type="transmembrane region" description="Helical" evidence="1">
    <location>
        <begin position="52"/>
        <end position="72"/>
    </location>
</feature>
<dbReference type="RefSeq" id="WP_114065836.1">
    <property type="nucleotide sequence ID" value="NZ_CP030850.1"/>
</dbReference>
<sequence>MLSYFSQPYPLNTLLTRNWFLTSAGTGTFIAVFLILFQPFGSAGWHDPYKLSILAGYGGVTFVCLAGISLIIPRLFRDWTSESHWTIGREIVGILFILTVIAAGNLLYSQWMFNNTFSLSGFLLWLGITMSIGAIPTTVITLLNHSRLLRKYATESLRVKNENEVPEKTNVLGSTITLIAENEKDSLTVAVDELLFIESANNYSEVVFWQSQKHQKVLIRSSLSRLEEQISHGDVIRCHRSFIINLRQVNKISGNAQGYKLELHNWDSPLPVARRYTDLVANYFRK</sequence>